<proteinExistence type="predicted"/>
<sequence>MLILNTCAPALPFIEFSRHINNRLAPFSSVRLSIKKRAGARTPVFVSREQKSQRDVDIDVEDEEDDTTSQKGFSGRSRGGEDGKDFDKDPEFAEILGSCLDDPQKARSKMEDRLKKKRDKILHTKTGSGTPMKVTFNKFDFSNSYIWFEFYNAPLEKDITLICDAIRAWHIIGRLGGCNSMNMQLSQSPMDKRPSYDAISGANVTPTTFYNIGDLEIQDNLARIWVDIGTTEALLLDVFINALTQISSDFVGIKQLAFGGSEYENWKENLTSEDAGCSFHKV</sequence>
<evidence type="ECO:0000313" key="2">
    <source>
        <dbReference type="Proteomes" id="UP001164539"/>
    </source>
</evidence>
<organism evidence="1 2">
    <name type="scientific">Melia azedarach</name>
    <name type="common">Chinaberry tree</name>
    <dbReference type="NCBI Taxonomy" id="155640"/>
    <lineage>
        <taxon>Eukaryota</taxon>
        <taxon>Viridiplantae</taxon>
        <taxon>Streptophyta</taxon>
        <taxon>Embryophyta</taxon>
        <taxon>Tracheophyta</taxon>
        <taxon>Spermatophyta</taxon>
        <taxon>Magnoliopsida</taxon>
        <taxon>eudicotyledons</taxon>
        <taxon>Gunneridae</taxon>
        <taxon>Pentapetalae</taxon>
        <taxon>rosids</taxon>
        <taxon>malvids</taxon>
        <taxon>Sapindales</taxon>
        <taxon>Meliaceae</taxon>
        <taxon>Melia</taxon>
    </lineage>
</organism>
<reference evidence="1 2" key="1">
    <citation type="journal article" date="2023" name="Science">
        <title>Complex scaffold remodeling in plant triterpene biosynthesis.</title>
        <authorList>
            <person name="De La Pena R."/>
            <person name="Hodgson H."/>
            <person name="Liu J.C."/>
            <person name="Stephenson M.J."/>
            <person name="Martin A.C."/>
            <person name="Owen C."/>
            <person name="Harkess A."/>
            <person name="Leebens-Mack J."/>
            <person name="Jimenez L.E."/>
            <person name="Osbourn A."/>
            <person name="Sattely E.S."/>
        </authorList>
    </citation>
    <scope>NUCLEOTIDE SEQUENCE [LARGE SCALE GENOMIC DNA]</scope>
    <source>
        <strain evidence="2">cv. JPN11</strain>
        <tissue evidence="1">Leaf</tissue>
    </source>
</reference>
<evidence type="ECO:0000313" key="1">
    <source>
        <dbReference type="EMBL" id="KAJ4708589.1"/>
    </source>
</evidence>
<protein>
    <submittedName>
        <fullName evidence="1">Oxidoreductase/transition metal ion-binding protein (DUF3531)</fullName>
    </submittedName>
</protein>
<comment type="caution">
    <text evidence="1">The sequence shown here is derived from an EMBL/GenBank/DDBJ whole genome shotgun (WGS) entry which is preliminary data.</text>
</comment>
<name>A0ACC1XCZ6_MELAZ</name>
<dbReference type="EMBL" id="CM051403">
    <property type="protein sequence ID" value="KAJ4708589.1"/>
    <property type="molecule type" value="Genomic_DNA"/>
</dbReference>
<gene>
    <name evidence="1" type="ORF">OWV82_018512</name>
</gene>
<keyword evidence="2" id="KW-1185">Reference proteome</keyword>
<dbReference type="Proteomes" id="UP001164539">
    <property type="component" value="Chromosome 10"/>
</dbReference>
<accession>A0ACC1XCZ6</accession>